<dbReference type="Proteomes" id="UP000554482">
    <property type="component" value="Unassembled WGS sequence"/>
</dbReference>
<keyword evidence="3" id="KW-1185">Reference proteome</keyword>
<dbReference type="InterPro" id="IPR036047">
    <property type="entry name" value="F-box-like_dom_sf"/>
</dbReference>
<proteinExistence type="predicted"/>
<dbReference type="InterPro" id="IPR013187">
    <property type="entry name" value="F-box-assoc_dom_typ3"/>
</dbReference>
<gene>
    <name evidence="2" type="ORF">FRX31_005443</name>
</gene>
<feature type="domain" description="F-box" evidence="1">
    <location>
        <begin position="11"/>
        <end position="57"/>
    </location>
</feature>
<dbReference type="Pfam" id="PF08268">
    <property type="entry name" value="FBA_3"/>
    <property type="match status" value="1"/>
</dbReference>
<name>A0A7J6X900_THATH</name>
<dbReference type="OrthoDB" id="5319261at2759"/>
<reference evidence="2 3" key="1">
    <citation type="submission" date="2020-06" db="EMBL/GenBank/DDBJ databases">
        <title>Transcriptomic and genomic resources for Thalictrum thalictroides and T. hernandezii: Facilitating candidate gene discovery in an emerging model plant lineage.</title>
        <authorList>
            <person name="Arias T."/>
            <person name="Riano-Pachon D.M."/>
            <person name="Di Stilio V.S."/>
        </authorList>
    </citation>
    <scope>NUCLEOTIDE SEQUENCE [LARGE SCALE GENOMIC DNA]</scope>
    <source>
        <strain evidence="3">cv. WT478/WT964</strain>
        <tissue evidence="2">Leaves</tissue>
    </source>
</reference>
<dbReference type="PANTHER" id="PTHR31111:SF136">
    <property type="entry name" value="F-BOX ASSOCIATED DOMAIN-CONTAINING PROTEIN"/>
    <property type="match status" value="1"/>
</dbReference>
<dbReference type="SMART" id="SM00256">
    <property type="entry name" value="FBOX"/>
    <property type="match status" value="1"/>
</dbReference>
<organism evidence="2 3">
    <name type="scientific">Thalictrum thalictroides</name>
    <name type="common">Rue-anemone</name>
    <name type="synonym">Anemone thalictroides</name>
    <dbReference type="NCBI Taxonomy" id="46969"/>
    <lineage>
        <taxon>Eukaryota</taxon>
        <taxon>Viridiplantae</taxon>
        <taxon>Streptophyta</taxon>
        <taxon>Embryophyta</taxon>
        <taxon>Tracheophyta</taxon>
        <taxon>Spermatophyta</taxon>
        <taxon>Magnoliopsida</taxon>
        <taxon>Ranunculales</taxon>
        <taxon>Ranunculaceae</taxon>
        <taxon>Thalictroideae</taxon>
        <taxon>Thalictrum</taxon>
    </lineage>
</organism>
<dbReference type="PANTHER" id="PTHR31111">
    <property type="entry name" value="BNAA05G37150D PROTEIN-RELATED"/>
    <property type="match status" value="1"/>
</dbReference>
<dbReference type="AlphaFoldDB" id="A0A7J6X900"/>
<dbReference type="PROSITE" id="PS50181">
    <property type="entry name" value="FBOX"/>
    <property type="match status" value="1"/>
</dbReference>
<dbReference type="SUPFAM" id="SSF81383">
    <property type="entry name" value="F-box domain"/>
    <property type="match status" value="1"/>
</dbReference>
<protein>
    <submittedName>
        <fullName evidence="2">F-box domain containing protein</fullName>
    </submittedName>
</protein>
<comment type="caution">
    <text evidence="2">The sequence shown here is derived from an EMBL/GenBank/DDBJ whole genome shotgun (WGS) entry which is preliminary data.</text>
</comment>
<evidence type="ECO:0000259" key="1">
    <source>
        <dbReference type="PROSITE" id="PS50181"/>
    </source>
</evidence>
<dbReference type="Gene3D" id="1.20.1280.50">
    <property type="match status" value="1"/>
</dbReference>
<dbReference type="InterPro" id="IPR001810">
    <property type="entry name" value="F-box_dom"/>
</dbReference>
<dbReference type="NCBIfam" id="TIGR01640">
    <property type="entry name" value="F_box_assoc_1"/>
    <property type="match status" value="1"/>
</dbReference>
<dbReference type="CDD" id="cd22157">
    <property type="entry name" value="F-box_AtFBW1-like"/>
    <property type="match status" value="1"/>
</dbReference>
<evidence type="ECO:0000313" key="3">
    <source>
        <dbReference type="Proteomes" id="UP000554482"/>
    </source>
</evidence>
<sequence>MNQGCSKGNKIIGNPDMPDDILVDILIRLPTKSLLRFKCVCKSWCSLIQDQTFIDTHCDHRGHEANKKNTNFRLMELCSSGFQFHSVDQRAGISTQIGPSNRLYSSIGFSHPYTPSCNGLFCFLAWTNDLIVCNPMTNENVTLPRPTFLEGMQSSEKRLVRIGFGFDVISKKYKVVGCTLRHYLHSPPKVEVLTLGDRSWKIVNGGIMNPSRVLDKVVCLNGVLYWLSTPGGRVIRSFDLGDEKFGVLSTPPSIRFSKTRHWLGDLEGCLCLIDHDNNIVDLWVLTICSDKQEWDNQRIFLPIDSRPRFYPFPVRKGEIMMQSTKATICDIYHYDQQGQVGKTIKVTGLHPFMFLVGIYDDTLVTLKNLYVMQN</sequence>
<evidence type="ECO:0000313" key="2">
    <source>
        <dbReference type="EMBL" id="KAF5204970.1"/>
    </source>
</evidence>
<dbReference type="InterPro" id="IPR017451">
    <property type="entry name" value="F-box-assoc_interact_dom"/>
</dbReference>
<dbReference type="Pfam" id="PF00646">
    <property type="entry name" value="F-box"/>
    <property type="match status" value="1"/>
</dbReference>
<dbReference type="EMBL" id="JABWDY010004698">
    <property type="protein sequence ID" value="KAF5204970.1"/>
    <property type="molecule type" value="Genomic_DNA"/>
</dbReference>
<accession>A0A7J6X900</accession>